<organism evidence="1 2">
    <name type="scientific">Pseudomonas phage Phabio</name>
    <dbReference type="NCBI Taxonomy" id="2006668"/>
    <lineage>
        <taxon>Viruses</taxon>
        <taxon>Duplodnaviria</taxon>
        <taxon>Heunggongvirae</taxon>
        <taxon>Uroviricota</taxon>
        <taxon>Caudoviricetes</taxon>
        <taxon>Chimalliviridae</taxon>
        <taxon>Phabiovirus</taxon>
        <taxon>Phabiovirus phabio</taxon>
    </lineage>
</organism>
<evidence type="ECO:0000313" key="2">
    <source>
        <dbReference type="Proteomes" id="UP000225448"/>
    </source>
</evidence>
<dbReference type="Proteomes" id="UP000225448">
    <property type="component" value="Segment"/>
</dbReference>
<name>A0A1Y0SWJ6_9CAUD</name>
<accession>A0A1Y0SWJ6</accession>
<proteinExistence type="predicted"/>
<evidence type="ECO:0000313" key="1">
    <source>
        <dbReference type="EMBL" id="ARV76954.1"/>
    </source>
</evidence>
<gene>
    <name evidence="1" type="ORF">PHABIO_323</name>
</gene>
<keyword evidence="2" id="KW-1185">Reference proteome</keyword>
<reference evidence="1 2" key="1">
    <citation type="submission" date="2017-05" db="EMBL/GenBank/DDBJ databases">
        <authorList>
            <person name="Song R."/>
            <person name="Chenine A.L."/>
            <person name="Ruprecht R.M."/>
        </authorList>
    </citation>
    <scope>NUCLEOTIDE SEQUENCE [LARGE SCALE GENOMIC DNA]</scope>
</reference>
<protein>
    <submittedName>
        <fullName evidence="1">Uncharacterized protein</fullName>
    </submittedName>
</protein>
<dbReference type="EMBL" id="MF042360">
    <property type="protein sequence ID" value="ARV76954.1"/>
    <property type="molecule type" value="Genomic_DNA"/>
</dbReference>
<sequence>MTISRVVKRSLLNQWVESKAAKTYTNKETVDAIMHAVYLHSVELSYETQTPEYVFVRIEQTVKDKLRDMPWAVSGGSLTNASPKTQIGLMRYNSLKSMPHIKERDVVYHDPTVTIDDNGNYITLTINTSCEA</sequence>